<reference evidence="1 2" key="1">
    <citation type="submission" date="2018-06" db="EMBL/GenBank/DDBJ databases">
        <authorList>
            <consortium name="Pathogen Informatics"/>
            <person name="Doyle S."/>
        </authorList>
    </citation>
    <scope>NUCLEOTIDE SEQUENCE [LARGE SCALE GENOMIC DNA]</scope>
    <source>
        <strain evidence="1 2">NCTC11842</strain>
    </source>
</reference>
<organism evidence="1 2">
    <name type="scientific">Pseudomonas luteola</name>
    <dbReference type="NCBI Taxonomy" id="47886"/>
    <lineage>
        <taxon>Bacteria</taxon>
        <taxon>Pseudomonadati</taxon>
        <taxon>Pseudomonadota</taxon>
        <taxon>Gammaproteobacteria</taxon>
        <taxon>Pseudomonadales</taxon>
        <taxon>Pseudomonadaceae</taxon>
        <taxon>Pseudomonas</taxon>
    </lineage>
</organism>
<dbReference type="AlphaFoldDB" id="A0A2X2DGB3"/>
<dbReference type="InterPro" id="IPR012449">
    <property type="entry name" value="Phage_F116_Orf28"/>
</dbReference>
<protein>
    <submittedName>
        <fullName evidence="1">ATP-dependent hsl protease ATP-binding subunit hslU (ATP-bindingprotein lapA)</fullName>
    </submittedName>
</protein>
<evidence type="ECO:0000313" key="1">
    <source>
        <dbReference type="EMBL" id="SPZ16526.1"/>
    </source>
</evidence>
<gene>
    <name evidence="1" type="ORF">NCTC11842_05559</name>
</gene>
<proteinExistence type="predicted"/>
<accession>A0A2X2DGB3</accession>
<keyword evidence="1" id="KW-0547">Nucleotide-binding</keyword>
<keyword evidence="1" id="KW-0645">Protease</keyword>
<keyword evidence="1" id="KW-0378">Hydrolase</keyword>
<name>A0A2X2DGB3_PSELU</name>
<dbReference type="Proteomes" id="UP000250443">
    <property type="component" value="Unassembled WGS sequence"/>
</dbReference>
<dbReference type="Pfam" id="PF07867">
    <property type="entry name" value="DUF1654"/>
    <property type="match status" value="1"/>
</dbReference>
<dbReference type="GO" id="GO:0006508">
    <property type="term" value="P:proteolysis"/>
    <property type="evidence" value="ECO:0007669"/>
    <property type="project" value="UniProtKB-KW"/>
</dbReference>
<dbReference type="GO" id="GO:0005524">
    <property type="term" value="F:ATP binding"/>
    <property type="evidence" value="ECO:0007669"/>
    <property type="project" value="UniProtKB-KW"/>
</dbReference>
<sequence length="85" mass="9688">MRMAKKTTSSPPTPKPYDLLAMRLQRVINSPAAQRAKTALLERLESDPDEVWEQIMAELEETDNVTLAFRDDGNVQIFWTVPQEG</sequence>
<keyword evidence="1" id="KW-0067">ATP-binding</keyword>
<dbReference type="EMBL" id="UAUF01000015">
    <property type="protein sequence ID" value="SPZ16526.1"/>
    <property type="molecule type" value="Genomic_DNA"/>
</dbReference>
<dbReference type="GO" id="GO:0008233">
    <property type="term" value="F:peptidase activity"/>
    <property type="evidence" value="ECO:0007669"/>
    <property type="project" value="UniProtKB-KW"/>
</dbReference>
<evidence type="ECO:0000313" key="2">
    <source>
        <dbReference type="Proteomes" id="UP000250443"/>
    </source>
</evidence>